<dbReference type="OrthoDB" id="9790785at2"/>
<evidence type="ECO:0000313" key="3">
    <source>
        <dbReference type="EMBL" id="PRZ48485.1"/>
    </source>
</evidence>
<dbReference type="Pfam" id="PF00106">
    <property type="entry name" value="adh_short"/>
    <property type="match status" value="1"/>
</dbReference>
<dbReference type="EMBL" id="PVUF01000004">
    <property type="protein sequence ID" value="PRZ48485.1"/>
    <property type="molecule type" value="Genomic_DNA"/>
</dbReference>
<comment type="similarity">
    <text evidence="1">Belongs to the short-chain dehydrogenases/reductases (SDR) family.</text>
</comment>
<dbReference type="InterPro" id="IPR036291">
    <property type="entry name" value="NAD(P)-bd_dom_sf"/>
</dbReference>
<organism evidence="3 4">
    <name type="scientific">Tritonibacter scottomollicae</name>
    <name type="common">Epibacterium scottomollicae</name>
    <dbReference type="NCBI Taxonomy" id="483013"/>
    <lineage>
        <taxon>Bacteria</taxon>
        <taxon>Pseudomonadati</taxon>
        <taxon>Pseudomonadota</taxon>
        <taxon>Alphaproteobacteria</taxon>
        <taxon>Rhodobacterales</taxon>
        <taxon>Paracoccaceae</taxon>
        <taxon>Tritonibacter</taxon>
    </lineage>
</organism>
<dbReference type="CDD" id="cd05233">
    <property type="entry name" value="SDR_c"/>
    <property type="match status" value="1"/>
</dbReference>
<dbReference type="SUPFAM" id="SSF51735">
    <property type="entry name" value="NAD(P)-binding Rossmann-fold domains"/>
    <property type="match status" value="1"/>
</dbReference>
<reference evidence="3 4" key="1">
    <citation type="submission" date="2018-03" db="EMBL/GenBank/DDBJ databases">
        <title>Genomic Encyclopedia of Archaeal and Bacterial Type Strains, Phase II (KMG-II): from individual species to whole genera.</title>
        <authorList>
            <person name="Goeker M."/>
        </authorList>
    </citation>
    <scope>NUCLEOTIDE SEQUENCE [LARGE SCALE GENOMIC DNA]</scope>
    <source>
        <strain evidence="3 4">DSM 25328</strain>
    </source>
</reference>
<proteinExistence type="inferred from homology"/>
<dbReference type="RefSeq" id="WP_106163412.1">
    <property type="nucleotide sequence ID" value="NZ_JAGDDX010000002.1"/>
</dbReference>
<evidence type="ECO:0000256" key="2">
    <source>
        <dbReference type="ARBA" id="ARBA00023002"/>
    </source>
</evidence>
<protein>
    <submittedName>
        <fullName evidence="3">NADP-dependent 3-hydroxy acid dehydrogenase YdfG</fullName>
    </submittedName>
</protein>
<dbReference type="Proteomes" id="UP000237718">
    <property type="component" value="Unassembled WGS sequence"/>
</dbReference>
<evidence type="ECO:0000256" key="1">
    <source>
        <dbReference type="ARBA" id="ARBA00006484"/>
    </source>
</evidence>
<name>A0A2T1AIP5_TRISK</name>
<dbReference type="PRINTS" id="PR00081">
    <property type="entry name" value="GDHRDH"/>
</dbReference>
<dbReference type="PANTHER" id="PTHR44196">
    <property type="entry name" value="DEHYDROGENASE/REDUCTASE SDR FAMILY MEMBER 7B"/>
    <property type="match status" value="1"/>
</dbReference>
<dbReference type="AlphaFoldDB" id="A0A2T1AIP5"/>
<gene>
    <name evidence="3" type="ORF">CLV89_104313</name>
</gene>
<dbReference type="Gene3D" id="3.40.50.720">
    <property type="entry name" value="NAD(P)-binding Rossmann-like Domain"/>
    <property type="match status" value="1"/>
</dbReference>
<comment type="caution">
    <text evidence="3">The sequence shown here is derived from an EMBL/GenBank/DDBJ whole genome shotgun (WGS) entry which is preliminary data.</text>
</comment>
<evidence type="ECO:0000313" key="4">
    <source>
        <dbReference type="Proteomes" id="UP000237718"/>
    </source>
</evidence>
<dbReference type="GO" id="GO:0016020">
    <property type="term" value="C:membrane"/>
    <property type="evidence" value="ECO:0007669"/>
    <property type="project" value="TreeGrafter"/>
</dbReference>
<dbReference type="GO" id="GO:0016491">
    <property type="term" value="F:oxidoreductase activity"/>
    <property type="evidence" value="ECO:0007669"/>
    <property type="project" value="UniProtKB-KW"/>
</dbReference>
<sequence length="215" mass="22649">MTEKLALITGASRGLGAALAEALAPTHHIIAVARTTGALEELDDRIKASGGSATLAPMDITVPEAMATLCRGIFDRWGKLDLWLHSAIHAAPLSPAHHVAAKDWKKSVDINASAPSVLIPYIAPLLGQSGRAVFFDDARAGEKFFGAYGATKAAQIALARSWQAETARTGPSVRLLTPPPMPTALRARFFPGEDRDALTSPTEAAAELLPQILAD</sequence>
<dbReference type="InterPro" id="IPR002347">
    <property type="entry name" value="SDR_fam"/>
</dbReference>
<keyword evidence="2" id="KW-0560">Oxidoreductase</keyword>
<dbReference type="PANTHER" id="PTHR44196:SF4">
    <property type="entry name" value="SHORT CHAIN DEHYDROGENASE"/>
    <property type="match status" value="1"/>
</dbReference>
<accession>A0A2T1AIP5</accession>